<dbReference type="PANTHER" id="PTHR13140:SF706">
    <property type="entry name" value="DILUTE CLASS UNCONVENTIONAL MYOSIN, ISOFORM C"/>
    <property type="match status" value="1"/>
</dbReference>
<name>A0A8D8QAD6_9HEMI</name>
<dbReference type="PRINTS" id="PR00193">
    <property type="entry name" value="MYOSINHEAVY"/>
</dbReference>
<feature type="domain" description="Dilute" evidence="10">
    <location>
        <begin position="1174"/>
        <end position="1444"/>
    </location>
</feature>
<dbReference type="InterPro" id="IPR027417">
    <property type="entry name" value="P-loop_NTPase"/>
</dbReference>
<feature type="coiled-coil region" evidence="8">
    <location>
        <begin position="835"/>
        <end position="992"/>
    </location>
</feature>
<dbReference type="Pfam" id="PF00612">
    <property type="entry name" value="IQ"/>
    <property type="match status" value="4"/>
</dbReference>
<dbReference type="SMART" id="SM00242">
    <property type="entry name" value="MYSc"/>
    <property type="match status" value="1"/>
</dbReference>
<feature type="region of interest" description="Disordered" evidence="9">
    <location>
        <begin position="782"/>
        <end position="818"/>
    </location>
</feature>
<evidence type="ECO:0000256" key="4">
    <source>
        <dbReference type="ARBA" id="ARBA00023123"/>
    </source>
</evidence>
<dbReference type="Gene3D" id="1.20.58.530">
    <property type="match status" value="1"/>
</dbReference>
<dbReference type="InterPro" id="IPR001609">
    <property type="entry name" value="Myosin_head_motor_dom-like"/>
</dbReference>
<dbReference type="Gene3D" id="6.20.240.20">
    <property type="match status" value="1"/>
</dbReference>
<dbReference type="InterPro" id="IPR000048">
    <property type="entry name" value="IQ_motif_EF-hand-BS"/>
</dbReference>
<dbReference type="Pfam" id="PF00063">
    <property type="entry name" value="Myosin_head"/>
    <property type="match status" value="1"/>
</dbReference>
<keyword evidence="2" id="KW-0067">ATP-binding</keyword>
<evidence type="ECO:0000256" key="5">
    <source>
        <dbReference type="ARBA" id="ARBA00023175"/>
    </source>
</evidence>
<feature type="coiled-coil region" evidence="8">
    <location>
        <begin position="609"/>
        <end position="636"/>
    </location>
</feature>
<dbReference type="Pfam" id="PF01843">
    <property type="entry name" value="DIL"/>
    <property type="match status" value="1"/>
</dbReference>
<evidence type="ECO:0000259" key="10">
    <source>
        <dbReference type="PROSITE" id="PS51126"/>
    </source>
</evidence>
<feature type="domain" description="Myosin motor" evidence="11">
    <location>
        <begin position="1"/>
        <end position="457"/>
    </location>
</feature>
<protein>
    <submittedName>
        <fullName evidence="12">Unconventional myosin-Va</fullName>
    </submittedName>
</protein>
<comment type="caution">
    <text evidence="7">Lacks conserved residue(s) required for the propagation of feature annotation.</text>
</comment>
<dbReference type="PROSITE" id="PS50096">
    <property type="entry name" value="IQ"/>
    <property type="match status" value="6"/>
</dbReference>
<dbReference type="InterPro" id="IPR002710">
    <property type="entry name" value="Dilute_dom"/>
</dbReference>
<feature type="compositionally biased region" description="Polar residues" evidence="9">
    <location>
        <begin position="799"/>
        <end position="818"/>
    </location>
</feature>
<evidence type="ECO:0000256" key="1">
    <source>
        <dbReference type="ARBA" id="ARBA00022741"/>
    </source>
</evidence>
<feature type="region of interest" description="Actin-binding" evidence="7">
    <location>
        <begin position="333"/>
        <end position="355"/>
    </location>
</feature>
<dbReference type="SMART" id="SM00015">
    <property type="entry name" value="IQ"/>
    <property type="match status" value="6"/>
</dbReference>
<dbReference type="Gene3D" id="1.20.120.720">
    <property type="entry name" value="Myosin VI head, motor domain, U50 subdomain"/>
    <property type="match status" value="1"/>
</dbReference>
<keyword evidence="1" id="KW-0547">Nucleotide-binding</keyword>
<evidence type="ECO:0000256" key="7">
    <source>
        <dbReference type="PROSITE-ProRule" id="PRU00782"/>
    </source>
</evidence>
<dbReference type="GO" id="GO:0016459">
    <property type="term" value="C:myosin complex"/>
    <property type="evidence" value="ECO:0007669"/>
    <property type="project" value="UniProtKB-KW"/>
</dbReference>
<evidence type="ECO:0000256" key="3">
    <source>
        <dbReference type="ARBA" id="ARBA00023054"/>
    </source>
</evidence>
<dbReference type="EMBL" id="HBUF01067569">
    <property type="protein sequence ID" value="CAG6628176.1"/>
    <property type="molecule type" value="Transcribed_RNA"/>
</dbReference>
<dbReference type="Gene3D" id="3.40.850.10">
    <property type="entry name" value="Kinesin motor domain"/>
    <property type="match status" value="1"/>
</dbReference>
<dbReference type="GO" id="GO:0005737">
    <property type="term" value="C:cytoplasm"/>
    <property type="evidence" value="ECO:0007669"/>
    <property type="project" value="TreeGrafter"/>
</dbReference>
<evidence type="ECO:0000256" key="9">
    <source>
        <dbReference type="SAM" id="MobiDB-lite"/>
    </source>
</evidence>
<keyword evidence="5" id="KW-0505">Motor protein</keyword>
<dbReference type="PROSITE" id="PS51456">
    <property type="entry name" value="MYOSIN_MOTOR"/>
    <property type="match status" value="1"/>
</dbReference>
<comment type="similarity">
    <text evidence="7">Belongs to the TRAFAC class myosin-kinesin ATPase superfamily. Myosin family.</text>
</comment>
<evidence type="ECO:0000256" key="8">
    <source>
        <dbReference type="SAM" id="Coils"/>
    </source>
</evidence>
<dbReference type="GO" id="GO:0007015">
    <property type="term" value="P:actin filament organization"/>
    <property type="evidence" value="ECO:0007669"/>
    <property type="project" value="TreeGrafter"/>
</dbReference>
<organism evidence="12">
    <name type="scientific">Cacopsylla melanoneura</name>
    <dbReference type="NCBI Taxonomy" id="428564"/>
    <lineage>
        <taxon>Eukaryota</taxon>
        <taxon>Metazoa</taxon>
        <taxon>Ecdysozoa</taxon>
        <taxon>Arthropoda</taxon>
        <taxon>Hexapoda</taxon>
        <taxon>Insecta</taxon>
        <taxon>Pterygota</taxon>
        <taxon>Neoptera</taxon>
        <taxon>Paraneoptera</taxon>
        <taxon>Hemiptera</taxon>
        <taxon>Sternorrhyncha</taxon>
        <taxon>Psylloidea</taxon>
        <taxon>Psyllidae</taxon>
        <taxon>Psyllinae</taxon>
        <taxon>Cacopsylla</taxon>
    </lineage>
</organism>
<dbReference type="GO" id="GO:0000146">
    <property type="term" value="F:microfilament motor activity"/>
    <property type="evidence" value="ECO:0007669"/>
    <property type="project" value="TreeGrafter"/>
</dbReference>
<evidence type="ECO:0000256" key="6">
    <source>
        <dbReference type="ARBA" id="ARBA00023203"/>
    </source>
</evidence>
<dbReference type="PROSITE" id="PS51126">
    <property type="entry name" value="DILUTE"/>
    <property type="match status" value="1"/>
</dbReference>
<accession>A0A8D8QAD6</accession>
<keyword evidence="6 7" id="KW-0009">Actin-binding</keyword>
<dbReference type="SMART" id="SM01132">
    <property type="entry name" value="DIL"/>
    <property type="match status" value="1"/>
</dbReference>
<keyword evidence="4 7" id="KW-0518">Myosin</keyword>
<feature type="region of interest" description="Disordered" evidence="9">
    <location>
        <begin position="268"/>
        <end position="291"/>
    </location>
</feature>
<dbReference type="InterPro" id="IPR036961">
    <property type="entry name" value="Kinesin_motor_dom_sf"/>
</dbReference>
<evidence type="ECO:0000313" key="12">
    <source>
        <dbReference type="EMBL" id="CAG6628176.1"/>
    </source>
</evidence>
<feature type="compositionally biased region" description="Low complexity" evidence="9">
    <location>
        <begin position="783"/>
        <end position="798"/>
    </location>
</feature>
<feature type="compositionally biased region" description="Low complexity" evidence="9">
    <location>
        <begin position="71"/>
        <end position="83"/>
    </location>
</feature>
<dbReference type="CDD" id="cd15470">
    <property type="entry name" value="Myo5_CBD"/>
    <property type="match status" value="1"/>
</dbReference>
<keyword evidence="3 8" id="KW-0175">Coiled coil</keyword>
<dbReference type="GO" id="GO:0051015">
    <property type="term" value="F:actin filament binding"/>
    <property type="evidence" value="ECO:0007669"/>
    <property type="project" value="TreeGrafter"/>
</dbReference>
<feature type="coiled-coil region" evidence="8">
    <location>
        <begin position="664"/>
        <end position="730"/>
    </location>
</feature>
<evidence type="ECO:0000259" key="11">
    <source>
        <dbReference type="PROSITE" id="PS51456"/>
    </source>
</evidence>
<dbReference type="Gene3D" id="1.20.5.190">
    <property type="match status" value="3"/>
</dbReference>
<feature type="region of interest" description="Disordered" evidence="9">
    <location>
        <begin position="71"/>
        <end position="92"/>
    </location>
</feature>
<sequence length="1491" mass="171337">MTRTCDILYNIDEAELSRALTHRKIVTMQESFNKPMSVFEAENARDALAKHMYACLFLHVVSKLNRNLSQSTSSSSSSSSSSTNQKAGLAPPSPTGRFIGVLDIYGFETFDSNNFEQFCINYANEKLQQQFNQHVFKLEQEEYLQEGIEWKFIDFYDNQPCIDLIESKLGILDLLDEECKMPKGSDTSWAEKLYTKCAVKWNKHFVKPRFGTVSFLIKHFADDVTYDTGGFLEKNRDTVYEEQIGLLHSSNSSQTKASSGSKILRSVFAPPDQLSPPGGTEKGGGNQYATVGHAGGQKRVAVMNAAANKMATLPSSFSKQHKKTVGSQFRESLSLLMRTLNSTIPHYIRCIKPNDTKRSFEFNAHRTMQQLRACGVLETIRISAAGFPSRWTYGEFYNRYRVLCGNLKQYNTAVHSMNEIGEHIVMSSIQDCDKYKFGKTKIFFRSGQVAYLEKLRAEKLKRCCIVIQKNVRAFLVRRKYRAIQHSVATLQRWARGCLARRLASHLRRTRAAVRIQSVVRGWTKRQAYLRLRAIVIGIQCAARGTLVRRACRVERETRAVTVIQASVRGWLARRHYARERRKVIVCQATIRRFIAKKRFKKMKKEARSVEHVKKLNKGLENKIISMQQRIGELTKESTLLKSQCADHAELKSKYETLRGVDTQFKKLQKTLATKETELLNLKQNLEIERLEKLDLINERELERSELKATNEKLERENAILVEKIQIIAEEMETSKVNIENSIRTRIEAEKNILIREQDDARDAYQRLLAEKNSLADRLESLERQQGARSGLGSSLSASNVSPTNMSPSHARTLSSTSTISVNEPKSLQDVDINLVLKLNQKLKQLELEREKLTKFVQEQTVTPSGRSMLRTKEAIKMAEVESENLRYRKDISILRSEILNQNQNLQMEKFVSQLENLEAELARLRAENAELRNLVMRENKMNYVTEDEQLLLAFETHKNIIRQLESEVDELKTRLMNDREKYLSEIQGLQDKNIKLSECLSKTYSTEVTHHTQESLSSTSLDSITPDHYLKIEILKLIEDNLKLKQMLESASFASCKEDAEVTRMIMEGGSGPPSMDDESILLGPNDSLIMSSSKLSVSASNTCNVTRKKERTYQGMFEFEKSDINMIMKRLITDLKPRIAVNLLPGLPAYVFFMCVRHTDHINDEEKVRAFLSAIILNVKRTVKKRYEDLESTILWLTNTLRLLNLLKQYSGEKPFQTENTEVQNSQCLANFDFREYRQVLSDTGVWIYQAVVRFMEEKINTIVIPAILEYESIPVMSTGKPSRTGRSESVGASPSDLQALLLGFYKNLVLHGIDMEVINQVFKQLYYYICASSLNNLLLRKELCHWTRGMQMRYNLSHLEQFTRDNKMADGEINEQLSPLIQASQLLQARKSEEDVNTVYEMCNKMSTNQIIKLLNLYTPADDYEERISQSFIHMIQEKLKERPQSEQSTLLMDTKFNFSVRFPFSASNIQLEHIEMPDVLQVPMLKKI</sequence>
<dbReference type="SUPFAM" id="SSF52540">
    <property type="entry name" value="P-loop containing nucleoside triphosphate hydrolases"/>
    <property type="match status" value="2"/>
</dbReference>
<reference evidence="12" key="1">
    <citation type="submission" date="2021-05" db="EMBL/GenBank/DDBJ databases">
        <authorList>
            <person name="Alioto T."/>
            <person name="Alioto T."/>
            <person name="Gomez Garrido J."/>
        </authorList>
    </citation>
    <scope>NUCLEOTIDE SEQUENCE</scope>
</reference>
<dbReference type="GO" id="GO:0005524">
    <property type="term" value="F:ATP binding"/>
    <property type="evidence" value="ECO:0007669"/>
    <property type="project" value="UniProtKB-KW"/>
</dbReference>
<proteinExistence type="inferred from homology"/>
<evidence type="ECO:0000256" key="2">
    <source>
        <dbReference type="ARBA" id="ARBA00022840"/>
    </source>
</evidence>
<dbReference type="PANTHER" id="PTHR13140">
    <property type="entry name" value="MYOSIN"/>
    <property type="match status" value="1"/>
</dbReference>
<dbReference type="GO" id="GO:0016020">
    <property type="term" value="C:membrane"/>
    <property type="evidence" value="ECO:0007669"/>
    <property type="project" value="TreeGrafter"/>
</dbReference>